<dbReference type="RefSeq" id="WP_069831297.1">
    <property type="nucleotide sequence ID" value="NZ_MDJD01000054.1"/>
</dbReference>
<name>A0A1E5SHL3_9FLAO</name>
<keyword evidence="1" id="KW-0812">Transmembrane</keyword>
<protein>
    <submittedName>
        <fullName evidence="2">Uncharacterized protein</fullName>
    </submittedName>
</protein>
<comment type="caution">
    <text evidence="2">The sequence shown here is derived from an EMBL/GenBank/DDBJ whole genome shotgun (WGS) entry which is preliminary data.</text>
</comment>
<dbReference type="Proteomes" id="UP000095713">
    <property type="component" value="Unassembled WGS sequence"/>
</dbReference>
<reference evidence="2 3" key="1">
    <citation type="submission" date="2016-05" db="EMBL/GenBank/DDBJ databases">
        <title>Draft Genome Sequence of Algibacter sp. Strain SK-16 Isolated from the Surface Water of Aburatsubo Inlet.</title>
        <authorList>
            <person name="Wong S.-K."/>
            <person name="Yoshizawa S."/>
            <person name="Nakajima Y."/>
            <person name="Ogura Y."/>
            <person name="Tetsuya H."/>
            <person name="Hamasaki K."/>
        </authorList>
    </citation>
    <scope>NUCLEOTIDE SEQUENCE [LARGE SCALE GENOMIC DNA]</scope>
    <source>
        <strain evidence="2 3">SK-16</strain>
    </source>
</reference>
<dbReference type="EMBL" id="MDJD01000054">
    <property type="protein sequence ID" value="OEJ98609.1"/>
    <property type="molecule type" value="Genomic_DNA"/>
</dbReference>
<evidence type="ECO:0000313" key="2">
    <source>
        <dbReference type="EMBL" id="OEJ98609.1"/>
    </source>
</evidence>
<evidence type="ECO:0000313" key="3">
    <source>
        <dbReference type="Proteomes" id="UP000095713"/>
    </source>
</evidence>
<keyword evidence="1" id="KW-1133">Transmembrane helix</keyword>
<proteinExistence type="predicted"/>
<evidence type="ECO:0000256" key="1">
    <source>
        <dbReference type="SAM" id="Phobius"/>
    </source>
</evidence>
<keyword evidence="1" id="KW-0472">Membrane</keyword>
<sequence>MNDRNWIEWQANKFAIALFLPKILFLPHLIAYRTSIGISRPEHIYLDEQTINKQDYYKTVDYLSDYFGISKTSVKYRIEELNLITYAKPKDDMRSVIRRTFFE</sequence>
<dbReference type="AlphaFoldDB" id="A0A1E5SHL3"/>
<keyword evidence="3" id="KW-1185">Reference proteome</keyword>
<organism evidence="2 3">
    <name type="scientific">Flavivirga aquatica</name>
    <dbReference type="NCBI Taxonomy" id="1849968"/>
    <lineage>
        <taxon>Bacteria</taxon>
        <taxon>Pseudomonadati</taxon>
        <taxon>Bacteroidota</taxon>
        <taxon>Flavobacteriia</taxon>
        <taxon>Flavobacteriales</taxon>
        <taxon>Flavobacteriaceae</taxon>
        <taxon>Flavivirga</taxon>
    </lineage>
</organism>
<gene>
    <name evidence="2" type="ORF">A8C32_05260</name>
</gene>
<accession>A0A1E5SHL3</accession>
<feature type="transmembrane region" description="Helical" evidence="1">
    <location>
        <begin position="14"/>
        <end position="32"/>
    </location>
</feature>